<dbReference type="GeneID" id="75831914"/>
<evidence type="ECO:0000256" key="5">
    <source>
        <dbReference type="ARBA" id="ARBA00023002"/>
    </source>
</evidence>
<keyword evidence="6" id="KW-0627">Porphyrin biosynthesis</keyword>
<dbReference type="PANTHER" id="PTHR10755">
    <property type="entry name" value="COPROPORPHYRINOGEN III OXIDASE, MITOCHONDRIAL"/>
    <property type="match status" value="1"/>
</dbReference>
<evidence type="ECO:0000313" key="7">
    <source>
        <dbReference type="EMBL" id="KAI6780328.1"/>
    </source>
</evidence>
<organism evidence="7 8">
    <name type="scientific">Emericellopsis cladophorae</name>
    <dbReference type="NCBI Taxonomy" id="2686198"/>
    <lineage>
        <taxon>Eukaryota</taxon>
        <taxon>Fungi</taxon>
        <taxon>Dikarya</taxon>
        <taxon>Ascomycota</taxon>
        <taxon>Pezizomycotina</taxon>
        <taxon>Sordariomycetes</taxon>
        <taxon>Hypocreomycetidae</taxon>
        <taxon>Hypocreales</taxon>
        <taxon>Bionectriaceae</taxon>
        <taxon>Emericellopsis</taxon>
    </lineage>
</organism>
<dbReference type="FunFam" id="3.40.1500.10:FF:000004">
    <property type="entry name" value="Coproporphyrinogen III oxidase, mitochondrial"/>
    <property type="match status" value="1"/>
</dbReference>
<dbReference type="EMBL" id="JAGIXG020000034">
    <property type="protein sequence ID" value="KAI6780328.1"/>
    <property type="molecule type" value="Genomic_DNA"/>
</dbReference>
<comment type="caution">
    <text evidence="7">The sequence shown here is derived from an EMBL/GenBank/DDBJ whole genome shotgun (WGS) entry which is preliminary data.</text>
</comment>
<dbReference type="GO" id="GO:0004109">
    <property type="term" value="F:coproporphyrinogen oxidase activity"/>
    <property type="evidence" value="ECO:0007669"/>
    <property type="project" value="UniProtKB-EC"/>
</dbReference>
<dbReference type="AlphaFoldDB" id="A0A9P9XYP4"/>
<dbReference type="PRINTS" id="PR00073">
    <property type="entry name" value="COPRGNOXDASE"/>
</dbReference>
<protein>
    <recommendedName>
        <fullName evidence="4">coproporphyrinogen oxidase</fullName>
        <ecNumber evidence="4">1.3.3.3</ecNumber>
    </recommendedName>
</protein>
<dbReference type="InterPro" id="IPR036406">
    <property type="entry name" value="Coprogen_oxidase_aer_sf"/>
</dbReference>
<keyword evidence="5" id="KW-0560">Oxidoreductase</keyword>
<reference evidence="7" key="1">
    <citation type="journal article" date="2021" name="J Fungi (Basel)">
        <title>Genomic and Metabolomic Analyses of the Marine Fungus Emericellopsis cladophorae: Insights into Saltwater Adaptability Mechanisms and Its Biosynthetic Potential.</title>
        <authorList>
            <person name="Goncalves M.F.M."/>
            <person name="Hilario S."/>
            <person name="Van de Peer Y."/>
            <person name="Esteves A.C."/>
            <person name="Alves A."/>
        </authorList>
    </citation>
    <scope>NUCLEOTIDE SEQUENCE</scope>
    <source>
        <strain evidence="7">MUM 19.33</strain>
    </source>
</reference>
<dbReference type="Pfam" id="PF01218">
    <property type="entry name" value="Coprogen_oxidas"/>
    <property type="match status" value="1"/>
</dbReference>
<evidence type="ECO:0000256" key="2">
    <source>
        <dbReference type="ARBA" id="ARBA00010644"/>
    </source>
</evidence>
<keyword evidence="8" id="KW-1185">Reference proteome</keyword>
<dbReference type="InterPro" id="IPR001260">
    <property type="entry name" value="Coprogen_oxidase_aer"/>
</dbReference>
<comment type="subunit">
    <text evidence="3">Homodimer.</text>
</comment>
<reference evidence="7" key="2">
    <citation type="submission" date="2022-07" db="EMBL/GenBank/DDBJ databases">
        <authorList>
            <person name="Goncalves M.F.M."/>
            <person name="Hilario S."/>
            <person name="Van De Peer Y."/>
            <person name="Esteves A.C."/>
            <person name="Alves A."/>
        </authorList>
    </citation>
    <scope>NUCLEOTIDE SEQUENCE</scope>
    <source>
        <strain evidence="7">MUM 19.33</strain>
    </source>
</reference>
<name>A0A9P9XYP4_9HYPO</name>
<evidence type="ECO:0000256" key="4">
    <source>
        <dbReference type="ARBA" id="ARBA00012869"/>
    </source>
</evidence>
<comment type="pathway">
    <text evidence="1">Porphyrin-containing compound metabolism; protoporphyrin-IX biosynthesis; protoporphyrinogen-IX from coproporphyrinogen-III (O2 route): step 1/1.</text>
</comment>
<dbReference type="RefSeq" id="XP_051361184.1">
    <property type="nucleotide sequence ID" value="XM_051507650.1"/>
</dbReference>
<dbReference type="EC" id="1.3.3.3" evidence="4"/>
<comment type="similarity">
    <text evidence="2">Belongs to the aerobic coproporphyrinogen-III oxidase family.</text>
</comment>
<proteinExistence type="inferred from homology"/>
<dbReference type="Proteomes" id="UP001055219">
    <property type="component" value="Unassembled WGS sequence"/>
</dbReference>
<evidence type="ECO:0000256" key="3">
    <source>
        <dbReference type="ARBA" id="ARBA00011738"/>
    </source>
</evidence>
<dbReference type="OrthoDB" id="15318at2759"/>
<dbReference type="NCBIfam" id="NF003727">
    <property type="entry name" value="PRK05330.1"/>
    <property type="match status" value="1"/>
</dbReference>
<dbReference type="GO" id="GO:0006782">
    <property type="term" value="P:protoporphyrinogen IX biosynthetic process"/>
    <property type="evidence" value="ECO:0007669"/>
    <property type="project" value="TreeGrafter"/>
</dbReference>
<accession>A0A9P9XYP4</accession>
<dbReference type="SUPFAM" id="SSF102886">
    <property type="entry name" value="Coproporphyrinogen III oxidase"/>
    <property type="match status" value="1"/>
</dbReference>
<sequence length="443" mass="50243">MRGAMWKRVADVGCQNLVIQQPSQADTSTIPNTKTVTMAARRQAQRLAGELRQLPTHSVTRQWGSSRSLSTKASTHQSSRSSWHLSLIGAAAVLGVAAPLAYHNIKSNPVGLDASTLAEKDAQKKREAAISDDSPMRLRMERFIKEQQQVIVQALEKIDGKKFRKDEWDRKNGGGGITCVLQDGNVFEKAGVGVSVVYGSLPKPAIEKMRANHKSLDPTVNSLDFFAAGLSLVLHPHNPMAPTVHLNYRYFETANPDGTSQAWWFGGGSDLTPSYLFDEDAIHFHKTLKEACDKHNKEFYPEFKQWCDEYFYNKHREECRGIGGIFFDDLDEASHDQENTFAFIQDCLKSFLPSYLPILEKRKDMPFTEKEKEWQQIRRGKYVEFNLVHDRGTAFGLNTPGSRVESILMSLPLTATWKYMHEPEPKSREQRLVDVLKEPKEWV</sequence>
<dbReference type="PANTHER" id="PTHR10755:SF0">
    <property type="entry name" value="OXYGEN-DEPENDENT COPROPORPHYRINOGEN-III OXIDASE, MITOCHONDRIAL"/>
    <property type="match status" value="1"/>
</dbReference>
<dbReference type="Gene3D" id="3.40.1500.10">
    <property type="entry name" value="Coproporphyrinogen III oxidase, aerobic"/>
    <property type="match status" value="1"/>
</dbReference>
<evidence type="ECO:0000313" key="8">
    <source>
        <dbReference type="Proteomes" id="UP001055219"/>
    </source>
</evidence>
<evidence type="ECO:0000256" key="1">
    <source>
        <dbReference type="ARBA" id="ARBA00005168"/>
    </source>
</evidence>
<gene>
    <name evidence="7" type="ORF">J7T54_005430</name>
</gene>
<dbReference type="GO" id="GO:0005737">
    <property type="term" value="C:cytoplasm"/>
    <property type="evidence" value="ECO:0007669"/>
    <property type="project" value="TreeGrafter"/>
</dbReference>
<evidence type="ECO:0000256" key="6">
    <source>
        <dbReference type="ARBA" id="ARBA00023244"/>
    </source>
</evidence>